<comment type="caution">
    <text evidence="5">The sequence shown here is derived from an EMBL/GenBank/DDBJ whole genome shotgun (WGS) entry which is preliminary data.</text>
</comment>
<dbReference type="PANTHER" id="PTHR33050:SF7">
    <property type="entry name" value="RIBONUCLEASE H"/>
    <property type="match status" value="1"/>
</dbReference>
<dbReference type="PANTHER" id="PTHR33050">
    <property type="entry name" value="REVERSE TRANSCRIPTASE DOMAIN-CONTAINING PROTEIN"/>
    <property type="match status" value="1"/>
</dbReference>
<dbReference type="GO" id="GO:0003677">
    <property type="term" value="F:DNA binding"/>
    <property type="evidence" value="ECO:0007669"/>
    <property type="project" value="InterPro"/>
</dbReference>
<feature type="region of interest" description="Disordered" evidence="2">
    <location>
        <begin position="872"/>
        <end position="910"/>
    </location>
</feature>
<dbReference type="SUPFAM" id="SSF56349">
    <property type="entry name" value="DNA breaking-rejoining enzymes"/>
    <property type="match status" value="1"/>
</dbReference>
<evidence type="ECO:0000313" key="6">
    <source>
        <dbReference type="Proteomes" id="UP000717996"/>
    </source>
</evidence>
<dbReference type="Gene3D" id="3.30.70.270">
    <property type="match status" value="1"/>
</dbReference>
<feature type="domain" description="Tyr recombinase" evidence="4">
    <location>
        <begin position="1110"/>
        <end position="1328"/>
    </location>
</feature>
<gene>
    <name evidence="5" type="ORF">G6F51_007396</name>
</gene>
<feature type="compositionally biased region" description="Polar residues" evidence="2">
    <location>
        <begin position="887"/>
        <end position="896"/>
    </location>
</feature>
<name>A0A9P6Y921_RHIOR</name>
<evidence type="ECO:0000259" key="3">
    <source>
        <dbReference type="PROSITE" id="PS50878"/>
    </source>
</evidence>
<evidence type="ECO:0000259" key="4">
    <source>
        <dbReference type="PROSITE" id="PS51898"/>
    </source>
</evidence>
<keyword evidence="1" id="KW-0233">DNA recombination</keyword>
<dbReference type="Gene3D" id="1.10.443.10">
    <property type="entry name" value="Intergrase catalytic core"/>
    <property type="match status" value="1"/>
</dbReference>
<dbReference type="PROSITE" id="PS50878">
    <property type="entry name" value="RT_POL"/>
    <property type="match status" value="1"/>
</dbReference>
<dbReference type="InterPro" id="IPR002104">
    <property type="entry name" value="Integrase_catalytic"/>
</dbReference>
<dbReference type="Gene3D" id="3.10.10.10">
    <property type="entry name" value="HIV Type 1 Reverse Transcriptase, subunit A, domain 1"/>
    <property type="match status" value="1"/>
</dbReference>
<proteinExistence type="predicted"/>
<feature type="domain" description="Reverse transcriptase" evidence="3">
    <location>
        <begin position="513"/>
        <end position="733"/>
    </location>
</feature>
<evidence type="ECO:0008006" key="7">
    <source>
        <dbReference type="Google" id="ProtNLM"/>
    </source>
</evidence>
<accession>A0A9P6Y921</accession>
<dbReference type="CDD" id="cd03714">
    <property type="entry name" value="RT_DIRS1"/>
    <property type="match status" value="1"/>
</dbReference>
<dbReference type="EMBL" id="JAANIT010001102">
    <property type="protein sequence ID" value="KAG1542234.1"/>
    <property type="molecule type" value="Genomic_DNA"/>
</dbReference>
<dbReference type="OrthoDB" id="2221171at2759"/>
<dbReference type="GO" id="GO:0015074">
    <property type="term" value="P:DNA integration"/>
    <property type="evidence" value="ECO:0007669"/>
    <property type="project" value="InterPro"/>
</dbReference>
<dbReference type="InterPro" id="IPR011010">
    <property type="entry name" value="DNA_brk_join_enz"/>
</dbReference>
<evidence type="ECO:0000256" key="1">
    <source>
        <dbReference type="ARBA" id="ARBA00023172"/>
    </source>
</evidence>
<feature type="compositionally biased region" description="Low complexity" evidence="2">
    <location>
        <begin position="22"/>
        <end position="39"/>
    </location>
</feature>
<dbReference type="Proteomes" id="UP000717996">
    <property type="component" value="Unassembled WGS sequence"/>
</dbReference>
<dbReference type="InterPro" id="IPR013762">
    <property type="entry name" value="Integrase-like_cat_sf"/>
</dbReference>
<dbReference type="PROSITE" id="PS51898">
    <property type="entry name" value="TYR_RECOMBINASE"/>
    <property type="match status" value="1"/>
</dbReference>
<protein>
    <recommendedName>
        <fullName evidence="7">Reverse transcriptase domain-containing protein</fullName>
    </recommendedName>
</protein>
<reference evidence="5" key="1">
    <citation type="journal article" date="2020" name="Microb. Genom.">
        <title>Genetic diversity of clinical and environmental Mucorales isolates obtained from an investigation of mucormycosis cases among solid organ transplant recipients.</title>
        <authorList>
            <person name="Nguyen M.H."/>
            <person name="Kaul D."/>
            <person name="Muto C."/>
            <person name="Cheng S.J."/>
            <person name="Richter R.A."/>
            <person name="Bruno V.M."/>
            <person name="Liu G."/>
            <person name="Beyhan S."/>
            <person name="Sundermann A.J."/>
            <person name="Mounaud S."/>
            <person name="Pasculle A.W."/>
            <person name="Nierman W.C."/>
            <person name="Driscoll E."/>
            <person name="Cumbie R."/>
            <person name="Clancy C.J."/>
            <person name="Dupont C.L."/>
        </authorList>
    </citation>
    <scope>NUCLEOTIDE SEQUENCE</scope>
    <source>
        <strain evidence="5">GL16</strain>
    </source>
</reference>
<dbReference type="InterPro" id="IPR000477">
    <property type="entry name" value="RT_dom"/>
</dbReference>
<organism evidence="5 6">
    <name type="scientific">Rhizopus oryzae</name>
    <name type="common">Mucormycosis agent</name>
    <name type="synonym">Rhizopus arrhizus var. delemar</name>
    <dbReference type="NCBI Taxonomy" id="64495"/>
    <lineage>
        <taxon>Eukaryota</taxon>
        <taxon>Fungi</taxon>
        <taxon>Fungi incertae sedis</taxon>
        <taxon>Mucoromycota</taxon>
        <taxon>Mucoromycotina</taxon>
        <taxon>Mucoromycetes</taxon>
        <taxon>Mucorales</taxon>
        <taxon>Mucorineae</taxon>
        <taxon>Rhizopodaceae</taxon>
        <taxon>Rhizopus</taxon>
    </lineage>
</organism>
<dbReference type="Pfam" id="PF00078">
    <property type="entry name" value="RVT_1"/>
    <property type="match status" value="1"/>
</dbReference>
<dbReference type="InterPro" id="IPR043128">
    <property type="entry name" value="Rev_trsase/Diguanyl_cyclase"/>
</dbReference>
<evidence type="ECO:0000256" key="2">
    <source>
        <dbReference type="SAM" id="MobiDB-lite"/>
    </source>
</evidence>
<evidence type="ECO:0000313" key="5">
    <source>
        <dbReference type="EMBL" id="KAG1542234.1"/>
    </source>
</evidence>
<sequence>MQLAEPSSSWLLESNRSSSIDQLAGTQGSSLGSQDLSGTENLNHSHQNGQRNQFIVYQQARWNSFSPIIGTSDRSLELVSSPQYNDPGPAYLWNLQHNSGHRVSSNLLQESMADQTFCIRGTQQDMGSFYNRSLRRPNNEIVAKFWCSLLTQRDLVSSANPNGLIPSIAPSSSSGSNDISQDDSLSTFSELDALRVAIIRNKLVKANLNEQAIQDLLTKNWLPIPLTRHIVSYTAFSGADLVATLKTVRAAAARLHDSPSGISEDSLINSYLDTLSRQALPDSNPSRTTMTAFLRPSDLARIPFSSCEVGESDGCLKFQDQELCPVQCFKALRDHSDLQAHPENSTLFIKSNNIRQPLSANTLSSWLHREFISLSTSGSRISIRSLASSRALDQGVSMGHIVTLDNWVSPGTFQDHYQRNQMAMIVFTSTPLSGSNDDVRRYLNGVPPRNRPQHFIENWKKMTTQTWPLSVIQDGYKIQFNSKPISWTTKTYKLSESDQQAVNKVVDSFLKSKVIERSPTQDKRFLSQFFTIKEPNKIRPILDCRKINQFIQCNHFKMEGVPALRDIVEKDDFLTKIDLKDAYIVVPIHPESWKFLSFSHKGTVYQYRSLTFGQSVAPHLFSKLMRHALEPLRAIGIRLVYYPDDICVVARTKEEMEDHTQKILTQLTNLGLLGFYVQHKNNENQHSANQDIETDFTDKTTAEEQATIFLLMDCWSFGENDSNDPSNWRSIASCGTYTKGSSDQPSPEQPKLGEKLPDVNSEFEETRLVEEPSIAVEWPPDHTQGSERTRCRDFCGCLGHGMGCDFHTCRNSWTLEKTRKRSFDQSEGAEANPFCLTAPRKRVRRWGDQDILRQCNSSKIRQKIRRDSLPISARTRSRNTRGDCYIQPTSSISAHTRNQKRSSRRIKSKEKTTLRMEVTTTFLQEDSRTMEAIEDQCVRNKSKHKIKTILGSESRPTGRSNQRMEATMVKDRDLSAFTMEINPKGSEETESRQSQDGCTYHTQLAEPILVANGFTSEHSKTINLQSEQTMVLDRMEVIRAYQLQIENLTEVETLGNIVFGTQTKGESFRVPSDKNTIASVFRIIHPDKPAIASNLILQQYFQARKRNHYKLPNNSQEIYDIQPIIDLILIWDKTVDLSLYVLQKKAILLTTIASMWRPRSDIGKLQYRDVNFKQDDQGLLQGVTLTARSPKEIEAKSSKLGALKDREICPAYTLWHFCQRTKHLRTHLAENHSLLLANILEENGNKSRPISLVTIANWIKDSLKEAGINTDVFKAHSLRSAANTKAISNGASIHSVRMHANWSLNSDTFEKYYYRPRDQYVHGRTLTMKVFEPLPKTEDVVATCPWYKRWF</sequence>
<dbReference type="GO" id="GO:0006310">
    <property type="term" value="P:DNA recombination"/>
    <property type="evidence" value="ECO:0007669"/>
    <property type="project" value="UniProtKB-KW"/>
</dbReference>
<dbReference type="InterPro" id="IPR052055">
    <property type="entry name" value="Hepadnavirus_pol/RT"/>
</dbReference>
<feature type="compositionally biased region" description="Basic residues" evidence="2">
    <location>
        <begin position="897"/>
        <end position="908"/>
    </location>
</feature>
<dbReference type="SUPFAM" id="SSF56672">
    <property type="entry name" value="DNA/RNA polymerases"/>
    <property type="match status" value="1"/>
</dbReference>
<feature type="region of interest" description="Disordered" evidence="2">
    <location>
        <begin position="22"/>
        <end position="45"/>
    </location>
</feature>
<dbReference type="InterPro" id="IPR043502">
    <property type="entry name" value="DNA/RNA_pol_sf"/>
</dbReference>